<dbReference type="InterPro" id="IPR011330">
    <property type="entry name" value="Glyco_hydro/deAcase_b/a-brl"/>
</dbReference>
<accession>A0ABU7XMZ5</accession>
<dbReference type="PANTHER" id="PTHR30292">
    <property type="entry name" value="UNCHARACTERIZED PROTEIN YBGL-RELATED"/>
    <property type="match status" value="1"/>
</dbReference>
<dbReference type="RefSeq" id="WP_303308781.1">
    <property type="nucleotide sequence ID" value="NZ_JAODOP010000001.1"/>
</dbReference>
<proteinExistence type="predicted"/>
<reference evidence="1 2" key="1">
    <citation type="submission" date="2022-09" db="EMBL/GenBank/DDBJ databases">
        <title>Genome sequencing of Flavivirga sp. MEBiC05379.</title>
        <authorList>
            <person name="Oh H.-M."/>
            <person name="Kwon K.K."/>
            <person name="Park M.J."/>
            <person name="Yang S.-H."/>
        </authorList>
    </citation>
    <scope>NUCLEOTIDE SEQUENCE [LARGE SCALE GENOMIC DNA]</scope>
    <source>
        <strain evidence="1 2">MEBiC05379</strain>
    </source>
</reference>
<dbReference type="Proteomes" id="UP001337305">
    <property type="component" value="Unassembled WGS sequence"/>
</dbReference>
<dbReference type="InterPro" id="IPR005501">
    <property type="entry name" value="LamB/YcsF/PxpA-like"/>
</dbReference>
<dbReference type="Gene3D" id="3.20.20.370">
    <property type="entry name" value="Glycoside hydrolase/deacetylase"/>
    <property type="match status" value="1"/>
</dbReference>
<evidence type="ECO:0000313" key="1">
    <source>
        <dbReference type="EMBL" id="MEF3831781.1"/>
    </source>
</evidence>
<protein>
    <submittedName>
        <fullName evidence="1">5-oxoprolinase subunit PxpA</fullName>
        <ecNumber evidence="1">3.5.2.9</ecNumber>
    </submittedName>
</protein>
<dbReference type="Pfam" id="PF03746">
    <property type="entry name" value="LamB_YcsF"/>
    <property type="match status" value="1"/>
</dbReference>
<sequence>MIPNAIDINVDVGEGIGNESQLMPYISSCNIACGGHAGDIDTMRNVIKLAKEHRVKIGAHPSFPDKVNFGRMNMEMSCAALFKSIKGQVDDLIHVLREEHRNLHHIKPHGALYNLAAVDEKVADVIIEVMKAMVLPVKLYVPFGSVIEKKAISQNIPIINEAFADRNYNDDLTLVSRKEASASIHNEDDLFAHIFNMISKQKVKTITGSYIEIKAQTFCIHGDNPNAVNLIKNLGIRLKSHGIQIR</sequence>
<keyword evidence="2" id="KW-1185">Reference proteome</keyword>
<dbReference type="SUPFAM" id="SSF88713">
    <property type="entry name" value="Glycoside hydrolase/deacetylase"/>
    <property type="match status" value="1"/>
</dbReference>
<dbReference type="GO" id="GO:0017168">
    <property type="term" value="F:5-oxoprolinase (ATP-hydrolyzing) activity"/>
    <property type="evidence" value="ECO:0007669"/>
    <property type="project" value="UniProtKB-EC"/>
</dbReference>
<dbReference type="EC" id="3.5.2.9" evidence="1"/>
<dbReference type="PANTHER" id="PTHR30292:SF0">
    <property type="entry name" value="5-OXOPROLINASE SUBUNIT A"/>
    <property type="match status" value="1"/>
</dbReference>
<dbReference type="EMBL" id="JAODOP010000001">
    <property type="protein sequence ID" value="MEF3831781.1"/>
    <property type="molecule type" value="Genomic_DNA"/>
</dbReference>
<dbReference type="CDD" id="cd10801">
    <property type="entry name" value="LamB_YcsF_like_1"/>
    <property type="match status" value="1"/>
</dbReference>
<comment type="caution">
    <text evidence="1">The sequence shown here is derived from an EMBL/GenBank/DDBJ whole genome shotgun (WGS) entry which is preliminary data.</text>
</comment>
<keyword evidence="1" id="KW-0378">Hydrolase</keyword>
<evidence type="ECO:0000313" key="2">
    <source>
        <dbReference type="Proteomes" id="UP001337305"/>
    </source>
</evidence>
<name>A0ABU7XMZ5_9FLAO</name>
<dbReference type="NCBIfam" id="NF003814">
    <property type="entry name" value="PRK05406.1-3"/>
    <property type="match status" value="1"/>
</dbReference>
<organism evidence="1 2">
    <name type="scientific">Flavivirga spongiicola</name>
    <dbReference type="NCBI Taxonomy" id="421621"/>
    <lineage>
        <taxon>Bacteria</taxon>
        <taxon>Pseudomonadati</taxon>
        <taxon>Bacteroidota</taxon>
        <taxon>Flavobacteriia</taxon>
        <taxon>Flavobacteriales</taxon>
        <taxon>Flavobacteriaceae</taxon>
        <taxon>Flavivirga</taxon>
    </lineage>
</organism>
<dbReference type="NCBIfam" id="NF003816">
    <property type="entry name" value="PRK05406.1-5"/>
    <property type="match status" value="1"/>
</dbReference>
<gene>
    <name evidence="1" type="primary">pxpA</name>
    <name evidence="1" type="ORF">N1F79_01445</name>
</gene>